<protein>
    <submittedName>
        <fullName evidence="7">Sentrin-specific protease 1-like</fullName>
    </submittedName>
</protein>
<feature type="region of interest" description="Disordered" evidence="5">
    <location>
        <begin position="708"/>
        <end position="760"/>
    </location>
</feature>
<proteinExistence type="inferred from homology"/>
<dbReference type="InterPro" id="IPR038765">
    <property type="entry name" value="Papain-like_cys_pep_sf"/>
</dbReference>
<dbReference type="SUPFAM" id="SSF54001">
    <property type="entry name" value="Cysteine proteinases"/>
    <property type="match status" value="1"/>
</dbReference>
<feature type="compositionally biased region" description="Polar residues" evidence="5">
    <location>
        <begin position="751"/>
        <end position="760"/>
    </location>
</feature>
<feature type="compositionally biased region" description="Acidic residues" evidence="5">
    <location>
        <begin position="610"/>
        <end position="619"/>
    </location>
</feature>
<evidence type="ECO:0000313" key="7">
    <source>
        <dbReference type="EMBL" id="CAI9727780.1"/>
    </source>
</evidence>
<accession>A0AA36B4I2</accession>
<dbReference type="Gene3D" id="3.40.395.10">
    <property type="entry name" value="Adenoviral Proteinase, Chain A"/>
    <property type="match status" value="1"/>
</dbReference>
<dbReference type="GO" id="GO:0060255">
    <property type="term" value="P:regulation of macromolecule metabolic process"/>
    <property type="evidence" value="ECO:0007669"/>
    <property type="project" value="UniProtKB-ARBA"/>
</dbReference>
<evidence type="ECO:0000259" key="6">
    <source>
        <dbReference type="PROSITE" id="PS50600"/>
    </source>
</evidence>
<keyword evidence="3" id="KW-0378">Hydrolase</keyword>
<evidence type="ECO:0000313" key="8">
    <source>
        <dbReference type="Proteomes" id="UP001162480"/>
    </source>
</evidence>
<dbReference type="GO" id="GO:0080090">
    <property type="term" value="P:regulation of primary metabolic process"/>
    <property type="evidence" value="ECO:0007669"/>
    <property type="project" value="UniProtKB-ARBA"/>
</dbReference>
<feature type="domain" description="Ubiquitin-like protease family profile" evidence="6">
    <location>
        <begin position="1100"/>
        <end position="1262"/>
    </location>
</feature>
<dbReference type="InterPro" id="IPR003653">
    <property type="entry name" value="Peptidase_C48_C"/>
</dbReference>
<dbReference type="Proteomes" id="UP001162480">
    <property type="component" value="Chromosome 9"/>
</dbReference>
<dbReference type="PANTHER" id="PTHR12606">
    <property type="entry name" value="SENTRIN/SUMO-SPECIFIC PROTEASE"/>
    <property type="match status" value="1"/>
</dbReference>
<comment type="similarity">
    <text evidence="1">Belongs to the peptidase C48 family.</text>
</comment>
<dbReference type="PANTHER" id="PTHR12606:SF141">
    <property type="entry name" value="GH15225P-RELATED"/>
    <property type="match status" value="1"/>
</dbReference>
<feature type="region of interest" description="Disordered" evidence="5">
    <location>
        <begin position="866"/>
        <end position="891"/>
    </location>
</feature>
<gene>
    <name evidence="7" type="ORF">OCTVUL_1B026577</name>
</gene>
<dbReference type="PROSITE" id="PS50600">
    <property type="entry name" value="ULP_PROTEASE"/>
    <property type="match status" value="1"/>
</dbReference>
<evidence type="ECO:0000256" key="1">
    <source>
        <dbReference type="ARBA" id="ARBA00005234"/>
    </source>
</evidence>
<keyword evidence="8" id="KW-1185">Reference proteome</keyword>
<keyword evidence="4" id="KW-0788">Thiol protease</keyword>
<evidence type="ECO:0000256" key="3">
    <source>
        <dbReference type="ARBA" id="ARBA00022801"/>
    </source>
</evidence>
<dbReference type="Pfam" id="PF19032">
    <property type="entry name" value="Intu_longin_2"/>
    <property type="match status" value="1"/>
</dbReference>
<keyword evidence="2" id="KW-0645">Protease</keyword>
<name>A0AA36B4I2_OCTVU</name>
<organism evidence="7 8">
    <name type="scientific">Octopus vulgaris</name>
    <name type="common">Common octopus</name>
    <dbReference type="NCBI Taxonomy" id="6645"/>
    <lineage>
        <taxon>Eukaryota</taxon>
        <taxon>Metazoa</taxon>
        <taxon>Spiralia</taxon>
        <taxon>Lophotrochozoa</taxon>
        <taxon>Mollusca</taxon>
        <taxon>Cephalopoda</taxon>
        <taxon>Coleoidea</taxon>
        <taxon>Octopodiformes</taxon>
        <taxon>Octopoda</taxon>
        <taxon>Incirrata</taxon>
        <taxon>Octopodidae</taxon>
        <taxon>Octopus</taxon>
    </lineage>
</organism>
<feature type="compositionally biased region" description="Polar residues" evidence="5">
    <location>
        <begin position="866"/>
        <end position="876"/>
    </location>
</feature>
<feature type="compositionally biased region" description="Low complexity" evidence="5">
    <location>
        <begin position="877"/>
        <end position="887"/>
    </location>
</feature>
<feature type="region of interest" description="Disordered" evidence="5">
    <location>
        <begin position="610"/>
        <end position="629"/>
    </location>
</feature>
<feature type="compositionally biased region" description="Polar residues" evidence="5">
    <location>
        <begin position="934"/>
        <end position="952"/>
    </location>
</feature>
<reference evidence="7" key="1">
    <citation type="submission" date="2023-08" db="EMBL/GenBank/DDBJ databases">
        <authorList>
            <person name="Alioto T."/>
            <person name="Alioto T."/>
            <person name="Gomez Garrido J."/>
        </authorList>
    </citation>
    <scope>NUCLEOTIDE SEQUENCE</scope>
</reference>
<dbReference type="EMBL" id="OX597822">
    <property type="protein sequence ID" value="CAI9727780.1"/>
    <property type="molecule type" value="Genomic_DNA"/>
</dbReference>
<dbReference type="GO" id="GO:0016192">
    <property type="term" value="P:vesicle-mediated transport"/>
    <property type="evidence" value="ECO:0007669"/>
    <property type="project" value="InterPro"/>
</dbReference>
<evidence type="ECO:0000256" key="5">
    <source>
        <dbReference type="SAM" id="MobiDB-lite"/>
    </source>
</evidence>
<dbReference type="GO" id="GO:0006508">
    <property type="term" value="P:proteolysis"/>
    <property type="evidence" value="ECO:0007669"/>
    <property type="project" value="UniProtKB-KW"/>
</dbReference>
<feature type="region of interest" description="Disordered" evidence="5">
    <location>
        <begin position="934"/>
        <end position="972"/>
    </location>
</feature>
<feature type="compositionally biased region" description="Polar residues" evidence="5">
    <location>
        <begin position="710"/>
        <end position="724"/>
    </location>
</feature>
<evidence type="ECO:0000256" key="4">
    <source>
        <dbReference type="ARBA" id="ARBA00022807"/>
    </source>
</evidence>
<evidence type="ECO:0000256" key="2">
    <source>
        <dbReference type="ARBA" id="ARBA00022670"/>
    </source>
</evidence>
<dbReference type="InterPro" id="IPR043988">
    <property type="entry name" value="CCZ1/INTU_longin_2"/>
</dbReference>
<dbReference type="GO" id="GO:0016929">
    <property type="term" value="F:deSUMOylase activity"/>
    <property type="evidence" value="ECO:0007669"/>
    <property type="project" value="TreeGrafter"/>
</dbReference>
<dbReference type="FunFam" id="3.40.395.10:FF:000001">
    <property type="entry name" value="Sentrin-specific protease 1"/>
    <property type="match status" value="1"/>
</dbReference>
<dbReference type="GO" id="GO:0016926">
    <property type="term" value="P:protein desumoylation"/>
    <property type="evidence" value="ECO:0007669"/>
    <property type="project" value="TreeGrafter"/>
</dbReference>
<sequence>MDINSALFVFCLAMEPKEEGSDEERKPCVVYSYPKKDNFLLETEAMLVVLCNVMEDLTGKPANASVLTCEGGKHLQVKYHKEGQRTVIFVVKSQVLCNKTITSLFESIMHLIFVLYGSVENAFLRKKFHEKLNGIFSSAEEELINLFKSSSETILNLGFEYIPMHILPTFYQDNLNKILSHLESKHPEYEEFRTRDCCQHRKQFFLVGSCVFFNEYLLCNHLSPRNLEDVYVYLKFNRLLSQQTSQQIILWREIHLTGNKTQKGVALGYIEQPSQCYLLVVYHKPYFLATLLQSPKSLLGKNTISSSTLPPSPPPLYIERLKATLSQIESTILCFSDNCMDGNKNDGKMKDLSFADQIASLFKSPINKQKKPCNLARNSTEYSKYADISNLTISPTCMVTPKENSRTPYRMNPKYSSNLTVSPNSSPYKIQTQSNAETSDFQHEITLQSQRHSETKLNSLNFVNFTSLHSRYPCCFGVVAVLYLQASKDGMSTGIHINGCCDIHSDIKSDLTRCCILIMEHFKNSKLFEKKKQRSRLATTHGTSRQRILEYGVLLRKEAVNEHKVKETQNTDFWVVASQTSTYHSFNSAVIRSSTLVEKIATYVSHSSGEDEVATDTDGEPPNCPIDGGKNKRRLQSLDIEEYPSAPKRRKVEKNFLAKLTDFGSKMAEWFVHGKNHLLSHWEMNNEDKQMNSQACCDKHCHHSGVQCLPQPSSEVSNNPNLRASSEHNPDISSDEAGRTVSKKNSKLKESQSVPNQSTLFKNKQSREMFIFKTGTQPKAFQKPIQLRKNFQHPARLNGGQRFSSPLVLTRSKLYSIPSKPWQHTDICRPMSNQQRSTAEEYIRLEEKERYAQLLRQCTSANYPDTSTTSLFQCQKSRSSSTSERSSNVPTVRDVASVIQLHRPTIVTCDSDQERSLSDLPSLQKRFSFSDTDTSQYSEHNFENSSACQDTNSSSGEKTSSKESSEHLSTSSAPNMKAIKILNEHWMEELVSKFSASNLERKKKIEEEHLKVKSLEEQRKSREHRVQLEIQRRLKLIQKEVPVIPEPETELAPEPEPQSECELKPEKALVPRIDELMQRDIDAALRPYPADDVLVDAFRIQLKRQDMATLSRLNWLNDAVINFYMCMLMERSNEPGFSKVYAFNTFFYPKLLSSKYEGVRRWTRKVDIFAHKYLIIPIHLEMHWCLAVVNFSQKTICYYDSIGGKNTQCLETIKNYLCEESLDKKIVPFDLNGWTTITVKNIPYQMNGSDCGMFACKYADYITRELPITFTQADMPTFRRLMVYEILKKKLLT</sequence>
<dbReference type="Pfam" id="PF02902">
    <property type="entry name" value="Peptidase_C48"/>
    <property type="match status" value="1"/>
</dbReference>
<dbReference type="GO" id="GO:0005634">
    <property type="term" value="C:nucleus"/>
    <property type="evidence" value="ECO:0007669"/>
    <property type="project" value="TreeGrafter"/>
</dbReference>